<gene>
    <name evidence="1" type="ORF">TNIN_144371</name>
</gene>
<reference evidence="1" key="1">
    <citation type="submission" date="2020-08" db="EMBL/GenBank/DDBJ databases">
        <title>Multicomponent nature underlies the extraordinary mechanical properties of spider dragline silk.</title>
        <authorList>
            <person name="Kono N."/>
            <person name="Nakamura H."/>
            <person name="Mori M."/>
            <person name="Yoshida Y."/>
            <person name="Ohtoshi R."/>
            <person name="Malay A.D."/>
            <person name="Moran D.A.P."/>
            <person name="Tomita M."/>
            <person name="Numata K."/>
            <person name="Arakawa K."/>
        </authorList>
    </citation>
    <scope>NUCLEOTIDE SEQUENCE</scope>
</reference>
<proteinExistence type="predicted"/>
<dbReference type="Proteomes" id="UP000886998">
    <property type="component" value="Unassembled WGS sequence"/>
</dbReference>
<comment type="caution">
    <text evidence="1">The sequence shown here is derived from an EMBL/GenBank/DDBJ whole genome shotgun (WGS) entry which is preliminary data.</text>
</comment>
<sequence>MVGFQSTHQRQQHFLKLPDISRRPGFCVWVSASTKSVINSDWFLKKRPRRIIYQADVERGGKMEINYGSAKAPRDREGLPIAEGVNEGIRGLALKTHFTRLSLLLISMVHRAYRSLAHRPCVTLKWDVRNSQLLRALKYEIYGSGGFVAKEAWVPSTLHECEDRNRMDVFQPNYMTSCRTSTKGSTRIYYDQSINVVFGKV</sequence>
<protein>
    <submittedName>
        <fullName evidence="1">Uncharacterized protein</fullName>
    </submittedName>
</protein>
<evidence type="ECO:0000313" key="1">
    <source>
        <dbReference type="EMBL" id="GFS40605.1"/>
    </source>
</evidence>
<name>A0A8X6JL41_9ARAC</name>
<dbReference type="AlphaFoldDB" id="A0A8X6JL41"/>
<evidence type="ECO:0000313" key="2">
    <source>
        <dbReference type="Proteomes" id="UP000886998"/>
    </source>
</evidence>
<accession>A0A8X6JL41</accession>
<keyword evidence="2" id="KW-1185">Reference proteome</keyword>
<organism evidence="1 2">
    <name type="scientific">Trichonephila inaurata madagascariensis</name>
    <dbReference type="NCBI Taxonomy" id="2747483"/>
    <lineage>
        <taxon>Eukaryota</taxon>
        <taxon>Metazoa</taxon>
        <taxon>Ecdysozoa</taxon>
        <taxon>Arthropoda</taxon>
        <taxon>Chelicerata</taxon>
        <taxon>Arachnida</taxon>
        <taxon>Araneae</taxon>
        <taxon>Araneomorphae</taxon>
        <taxon>Entelegynae</taxon>
        <taxon>Araneoidea</taxon>
        <taxon>Nephilidae</taxon>
        <taxon>Trichonephila</taxon>
        <taxon>Trichonephila inaurata</taxon>
    </lineage>
</organism>
<dbReference type="EMBL" id="BMAV01025332">
    <property type="protein sequence ID" value="GFS40605.1"/>
    <property type="molecule type" value="Genomic_DNA"/>
</dbReference>